<evidence type="ECO:0000256" key="5">
    <source>
        <dbReference type="SAM" id="MobiDB-lite"/>
    </source>
</evidence>
<feature type="compositionally biased region" description="Polar residues" evidence="5">
    <location>
        <begin position="410"/>
        <end position="420"/>
    </location>
</feature>
<dbReference type="InterPro" id="IPR012677">
    <property type="entry name" value="Nucleotide-bd_a/b_plait_sf"/>
</dbReference>
<dbReference type="CDD" id="cd12226">
    <property type="entry name" value="RRM_NOL8"/>
    <property type="match status" value="1"/>
</dbReference>
<dbReference type="Proteomes" id="UP000887568">
    <property type="component" value="Unplaced"/>
</dbReference>
<evidence type="ECO:0000256" key="3">
    <source>
        <dbReference type="ARBA" id="ARBA00023242"/>
    </source>
</evidence>
<feature type="region of interest" description="Disordered" evidence="5">
    <location>
        <begin position="1033"/>
        <end position="1063"/>
    </location>
</feature>
<dbReference type="CTD" id="55035"/>
<evidence type="ECO:0000256" key="4">
    <source>
        <dbReference type="PROSITE-ProRule" id="PRU00176"/>
    </source>
</evidence>
<evidence type="ECO:0000313" key="7">
    <source>
        <dbReference type="EnsemblMetazoa" id="XP_038053993.1"/>
    </source>
</evidence>
<feature type="compositionally biased region" description="Basic and acidic residues" evidence="5">
    <location>
        <begin position="470"/>
        <end position="482"/>
    </location>
</feature>
<feature type="region of interest" description="Disordered" evidence="5">
    <location>
        <begin position="105"/>
        <end position="129"/>
    </location>
</feature>
<dbReference type="OrthoDB" id="21643at2759"/>
<feature type="compositionally biased region" description="Basic and acidic residues" evidence="5">
    <location>
        <begin position="967"/>
        <end position="977"/>
    </location>
</feature>
<dbReference type="RefSeq" id="XP_038053993.1">
    <property type="nucleotide sequence ID" value="XM_038198065.1"/>
</dbReference>
<dbReference type="InterPro" id="IPR035979">
    <property type="entry name" value="RBD_domain_sf"/>
</dbReference>
<name>A0A913ZQD1_PATMI</name>
<keyword evidence="3" id="KW-0539">Nucleus</keyword>
<dbReference type="InterPro" id="IPR000504">
    <property type="entry name" value="RRM_dom"/>
</dbReference>
<dbReference type="GO" id="GO:0003723">
    <property type="term" value="F:RNA binding"/>
    <property type="evidence" value="ECO:0007669"/>
    <property type="project" value="UniProtKB-UniRule"/>
</dbReference>
<feature type="domain" description="RRM" evidence="6">
    <location>
        <begin position="15"/>
        <end position="96"/>
    </location>
</feature>
<feature type="region of interest" description="Disordered" evidence="5">
    <location>
        <begin position="918"/>
        <end position="995"/>
    </location>
</feature>
<accession>A0A913ZQD1</accession>
<dbReference type="SUPFAM" id="SSF54928">
    <property type="entry name" value="RNA-binding domain, RBD"/>
    <property type="match status" value="1"/>
</dbReference>
<proteinExistence type="predicted"/>
<keyword evidence="8" id="KW-1185">Reference proteome</keyword>
<dbReference type="AlphaFoldDB" id="A0A913ZQD1"/>
<feature type="compositionally biased region" description="Polar residues" evidence="5">
    <location>
        <begin position="939"/>
        <end position="948"/>
    </location>
</feature>
<feature type="compositionally biased region" description="Basic and acidic residues" evidence="5">
    <location>
        <begin position="852"/>
        <end position="867"/>
    </location>
</feature>
<evidence type="ECO:0000259" key="6">
    <source>
        <dbReference type="PROSITE" id="PS50102"/>
    </source>
</evidence>
<dbReference type="GO" id="GO:0005730">
    <property type="term" value="C:nucleolus"/>
    <property type="evidence" value="ECO:0007669"/>
    <property type="project" value="UniProtKB-SubCell"/>
</dbReference>
<dbReference type="PANTHER" id="PTHR48029">
    <property type="entry name" value="NUCLEOLAR PROTEIN 8"/>
    <property type="match status" value="1"/>
</dbReference>
<dbReference type="InterPro" id="IPR034138">
    <property type="entry name" value="NOP8_RRM"/>
</dbReference>
<dbReference type="OMA" id="RNIMKYD"/>
<feature type="compositionally biased region" description="Acidic residues" evidence="5">
    <location>
        <begin position="483"/>
        <end position="547"/>
    </location>
</feature>
<feature type="compositionally biased region" description="Basic and acidic residues" evidence="5">
    <location>
        <begin position="424"/>
        <end position="436"/>
    </location>
</feature>
<reference evidence="7" key="1">
    <citation type="submission" date="2022-11" db="UniProtKB">
        <authorList>
            <consortium name="EnsemblMetazoa"/>
        </authorList>
    </citation>
    <scope>IDENTIFICATION</scope>
</reference>
<dbReference type="EnsemblMetazoa" id="XM_038198065.1">
    <property type="protein sequence ID" value="XP_038053993.1"/>
    <property type="gene ID" value="LOC119726410"/>
</dbReference>
<feature type="region of interest" description="Disordered" evidence="5">
    <location>
        <begin position="704"/>
        <end position="748"/>
    </location>
</feature>
<organism evidence="7 8">
    <name type="scientific">Patiria miniata</name>
    <name type="common">Bat star</name>
    <name type="synonym">Asterina miniata</name>
    <dbReference type="NCBI Taxonomy" id="46514"/>
    <lineage>
        <taxon>Eukaryota</taxon>
        <taxon>Metazoa</taxon>
        <taxon>Echinodermata</taxon>
        <taxon>Eleutherozoa</taxon>
        <taxon>Asterozoa</taxon>
        <taxon>Asteroidea</taxon>
        <taxon>Valvatacea</taxon>
        <taxon>Valvatida</taxon>
        <taxon>Asterinidae</taxon>
        <taxon>Patiria</taxon>
    </lineage>
</organism>
<evidence type="ECO:0000313" key="8">
    <source>
        <dbReference type="Proteomes" id="UP000887568"/>
    </source>
</evidence>
<evidence type="ECO:0000256" key="1">
    <source>
        <dbReference type="ARBA" id="ARBA00004604"/>
    </source>
</evidence>
<dbReference type="GeneID" id="119726410"/>
<feature type="compositionally biased region" description="Basic and acidic residues" evidence="5">
    <location>
        <begin position="400"/>
        <end position="409"/>
    </location>
</feature>
<dbReference type="PANTHER" id="PTHR48029:SF1">
    <property type="entry name" value="NUCLEOLAR PROTEIN 8"/>
    <property type="match status" value="1"/>
</dbReference>
<sequence>MPDETKVQLAQPVRKRLFIGGLHQDVTADDLQQRFGRFGSVTSVDVRTKRDSQGQIVNVFAHMDINISETNFKKCSSIYNDTKWKGHTMKVQVAKEDFLTKLANERKEAKENPEPIRTKTRKQTEQDAAKERLEENMTKAGVEDFLMKKAVPGTPIPGETNWIVGKFGRVLPIMHMQRKDKRSQMTHDPSKYVHYVRKFKDDAKTDQLITDRPVEDLTWQLPEEVSDIDRKRMGVFPEYAHKKKIKRENQGILFKNESSQKKQVLLWSQDGNQSSREKSKSSDGDFEIVRRNGNIDGRRTDLVQLKPYRAQIEANVKSNQSTQVESNQQGHRDVQDLLEQYNLDSDEDSCGSADTDEICNFAKKSSEPEIKEREILTNWAEDYYSKEKTAAMSGDTSEFDGFRKEESVTGRRTQSLNSSGVAEKNGRIESKPDDKTNSVLPSNDREANVPARGRIPVQIADDSDDTDSDGSEREFEEGVRVEENDEDIDENGDETDDEEYESNNDADVNEEHSDGDDEDDEEDDDDDEEDDDDENSEEDEIENSEAEDNLKETTTHSHVQYNAKDTRNLEDKFVSHQEKEHTVNSRTETTVEENVKKENNSDSYSSSEDEGDASDNDEQSSSSSSASDSDSSNSSDASDGKGTPRRTLSVDNVDSEARKTALASPGDQTKHRQSNQIRLESVKKRQASILTQKAAIQEALKSLDSKKGTLSARTHVRFDSDDESSEADGTPKNKTATSKMNVLKRPGLFDSDEEETMDLGAEANDEDRFKIKPHFQGKAGEKLLKLQDRIGTDSRFKLGETFMEDDSEDDDVGDEDHDLKAEKQKSLSVLESIVGRYAVHSLENKTTTNFRDPSRVRYDPTSKDHTQFEIADASVSTGTSTKKKDKSRVDASIPEVSKDIFYDVKDLEFSQDKDENKPFRFFAEEELESEDEDVEGLSTLQKDIQASTALGKRQLTLDSSDSESETEEAKHDGKDDMDVTDTSDTTGNNQPTSAYRAFFFQPDDIRLKTGAEQFCRKLSLEGMNQWFEEQKAGLQGEYKKRHQRALRDSKKAAQLSSGRKPRR</sequence>
<protein>
    <recommendedName>
        <fullName evidence="6">RRM domain-containing protein</fullName>
    </recommendedName>
</protein>
<feature type="compositionally biased region" description="Low complexity" evidence="5">
    <location>
        <begin position="619"/>
        <end position="637"/>
    </location>
</feature>
<dbReference type="SMART" id="SM00360">
    <property type="entry name" value="RRM"/>
    <property type="match status" value="1"/>
</dbReference>
<feature type="compositionally biased region" description="Acidic residues" evidence="5">
    <location>
        <begin position="607"/>
        <end position="618"/>
    </location>
</feature>
<comment type="subcellular location">
    <subcellularLocation>
        <location evidence="1">Nucleus</location>
        <location evidence="1">Nucleolus</location>
    </subcellularLocation>
</comment>
<dbReference type="Pfam" id="PF00076">
    <property type="entry name" value="RRM_1"/>
    <property type="match status" value="1"/>
</dbReference>
<dbReference type="PROSITE" id="PS50102">
    <property type="entry name" value="RRM"/>
    <property type="match status" value="1"/>
</dbReference>
<feature type="region of interest" description="Disordered" evidence="5">
    <location>
        <begin position="389"/>
        <end position="680"/>
    </location>
</feature>
<dbReference type="Gene3D" id="3.30.70.330">
    <property type="match status" value="1"/>
</dbReference>
<evidence type="ECO:0000256" key="2">
    <source>
        <dbReference type="ARBA" id="ARBA00022884"/>
    </source>
</evidence>
<keyword evidence="2 4" id="KW-0694">RNA-binding</keyword>
<feature type="compositionally biased region" description="Acidic residues" evidence="5">
    <location>
        <begin position="924"/>
        <end position="935"/>
    </location>
</feature>
<feature type="region of interest" description="Disordered" evidence="5">
    <location>
        <begin position="845"/>
        <end position="890"/>
    </location>
</feature>
<feature type="compositionally biased region" description="Basic and acidic residues" evidence="5">
    <location>
        <begin position="564"/>
        <end position="583"/>
    </location>
</feature>